<accession>A0A5C3QQ71</accession>
<dbReference type="AlphaFoldDB" id="A0A5C3QQ71"/>
<proteinExistence type="predicted"/>
<dbReference type="SUPFAM" id="SSF54768">
    <property type="entry name" value="dsRNA-binding domain-like"/>
    <property type="match status" value="1"/>
</dbReference>
<name>A0A5C3QQ71_9AGAR</name>
<evidence type="ECO:0000313" key="1">
    <source>
        <dbReference type="EMBL" id="TFL02671.1"/>
    </source>
</evidence>
<dbReference type="Proteomes" id="UP000305067">
    <property type="component" value="Unassembled WGS sequence"/>
</dbReference>
<gene>
    <name evidence="1" type="ORF">BDV98DRAFT_566222</name>
</gene>
<dbReference type="CDD" id="cd00048">
    <property type="entry name" value="DSRM_SF"/>
    <property type="match status" value="1"/>
</dbReference>
<dbReference type="EMBL" id="ML178822">
    <property type="protein sequence ID" value="TFL02671.1"/>
    <property type="molecule type" value="Genomic_DNA"/>
</dbReference>
<keyword evidence="2" id="KW-1185">Reference proteome</keyword>
<dbReference type="Gene3D" id="3.30.160.20">
    <property type="match status" value="1"/>
</dbReference>
<sequence length="92" mass="10649">MPDHYRMRLNNCSQRYGAEWPTIEYSEAGPYLVRQDIHHRWEARVVVRLAPCYGRPCVVFYCGIGFGRSKGEAKEDAARKAVVWLGNQGYQL</sequence>
<reference evidence="1 2" key="1">
    <citation type="journal article" date="2019" name="Nat. Ecol. Evol.">
        <title>Megaphylogeny resolves global patterns of mushroom evolution.</title>
        <authorList>
            <person name="Varga T."/>
            <person name="Krizsan K."/>
            <person name="Foldi C."/>
            <person name="Dima B."/>
            <person name="Sanchez-Garcia M."/>
            <person name="Sanchez-Ramirez S."/>
            <person name="Szollosi G.J."/>
            <person name="Szarkandi J.G."/>
            <person name="Papp V."/>
            <person name="Albert L."/>
            <person name="Andreopoulos W."/>
            <person name="Angelini C."/>
            <person name="Antonin V."/>
            <person name="Barry K.W."/>
            <person name="Bougher N.L."/>
            <person name="Buchanan P."/>
            <person name="Buyck B."/>
            <person name="Bense V."/>
            <person name="Catcheside P."/>
            <person name="Chovatia M."/>
            <person name="Cooper J."/>
            <person name="Damon W."/>
            <person name="Desjardin D."/>
            <person name="Finy P."/>
            <person name="Geml J."/>
            <person name="Haridas S."/>
            <person name="Hughes K."/>
            <person name="Justo A."/>
            <person name="Karasinski D."/>
            <person name="Kautmanova I."/>
            <person name="Kiss B."/>
            <person name="Kocsube S."/>
            <person name="Kotiranta H."/>
            <person name="LaButti K.M."/>
            <person name="Lechner B.E."/>
            <person name="Liimatainen K."/>
            <person name="Lipzen A."/>
            <person name="Lukacs Z."/>
            <person name="Mihaltcheva S."/>
            <person name="Morgado L.N."/>
            <person name="Niskanen T."/>
            <person name="Noordeloos M.E."/>
            <person name="Ohm R.A."/>
            <person name="Ortiz-Santana B."/>
            <person name="Ovrebo C."/>
            <person name="Racz N."/>
            <person name="Riley R."/>
            <person name="Savchenko A."/>
            <person name="Shiryaev A."/>
            <person name="Soop K."/>
            <person name="Spirin V."/>
            <person name="Szebenyi C."/>
            <person name="Tomsovsky M."/>
            <person name="Tulloss R.E."/>
            <person name="Uehling J."/>
            <person name="Grigoriev I.V."/>
            <person name="Vagvolgyi C."/>
            <person name="Papp T."/>
            <person name="Martin F.M."/>
            <person name="Miettinen O."/>
            <person name="Hibbett D.S."/>
            <person name="Nagy L.G."/>
        </authorList>
    </citation>
    <scope>NUCLEOTIDE SEQUENCE [LARGE SCALE GENOMIC DNA]</scope>
    <source>
        <strain evidence="1 2">CBS 309.79</strain>
    </source>
</reference>
<protein>
    <submittedName>
        <fullName evidence="1">Uncharacterized protein</fullName>
    </submittedName>
</protein>
<organism evidence="1 2">
    <name type="scientific">Pterulicium gracile</name>
    <dbReference type="NCBI Taxonomy" id="1884261"/>
    <lineage>
        <taxon>Eukaryota</taxon>
        <taxon>Fungi</taxon>
        <taxon>Dikarya</taxon>
        <taxon>Basidiomycota</taxon>
        <taxon>Agaricomycotina</taxon>
        <taxon>Agaricomycetes</taxon>
        <taxon>Agaricomycetidae</taxon>
        <taxon>Agaricales</taxon>
        <taxon>Pleurotineae</taxon>
        <taxon>Pterulaceae</taxon>
        <taxon>Pterulicium</taxon>
    </lineage>
</organism>
<evidence type="ECO:0000313" key="2">
    <source>
        <dbReference type="Proteomes" id="UP000305067"/>
    </source>
</evidence>
<dbReference type="OrthoDB" id="112668at2759"/>